<dbReference type="Proteomes" id="UP000014461">
    <property type="component" value="Unassembled WGS sequence"/>
</dbReference>
<dbReference type="PROSITE" id="PS51257">
    <property type="entry name" value="PROKAR_LIPOPROTEIN"/>
    <property type="match status" value="1"/>
</dbReference>
<dbReference type="PANTHER" id="PTHR43265:SF1">
    <property type="entry name" value="ESTERASE ESTD"/>
    <property type="match status" value="1"/>
</dbReference>
<name>R9PPI1_AGAAL</name>
<gene>
    <name evidence="2" type="ORF">AALB_3273</name>
</gene>
<evidence type="ECO:0000259" key="1">
    <source>
        <dbReference type="Pfam" id="PF12146"/>
    </source>
</evidence>
<organism evidence="2 3">
    <name type="scientific">Agarivorans albus MKT 106</name>
    <dbReference type="NCBI Taxonomy" id="1331007"/>
    <lineage>
        <taxon>Bacteria</taxon>
        <taxon>Pseudomonadati</taxon>
        <taxon>Pseudomonadota</taxon>
        <taxon>Gammaproteobacteria</taxon>
        <taxon>Alteromonadales</taxon>
        <taxon>Alteromonadaceae</taxon>
        <taxon>Agarivorans</taxon>
    </lineage>
</organism>
<evidence type="ECO:0000313" key="2">
    <source>
        <dbReference type="EMBL" id="GAD03193.1"/>
    </source>
</evidence>
<comment type="caution">
    <text evidence="2">The sequence shown here is derived from an EMBL/GenBank/DDBJ whole genome shotgun (WGS) entry which is preliminary data.</text>
</comment>
<dbReference type="InterPro" id="IPR022742">
    <property type="entry name" value="Hydrolase_4"/>
</dbReference>
<sequence>MSRSTVYRYGLLLLIIGVVFSCLDDSPQVHEKKISFPSGELKITGALITPTNLPGPYPVVVLVHGDGAMPYDAYGFYKPIWTEFAKRGIATLSWDKPGVGGSSGNWLEHSMEERAEIVRNAISYLRTQNAVIDQQHIGLMGFSQAGWVLPKISNQQHQVDFAVFVGTAINWLRQGQYHRSISNGTGSNPEFYKTLPDSLLTQAVKQNLSFAAYQSAHQDMLTSDPNFNEGLFSDEARYGFIAKNWMNDASSELSQIDIPILAAFGEDDLNVDINDSIYQYRQAFAHNDPELLSIKQFSGASHGLLQSWFWNTQSPGIAHILMIEFFGNSMFADNSLDQIATWLERQVQH</sequence>
<protein>
    <recommendedName>
        <fullName evidence="1">Serine aminopeptidase S33 domain-containing protein</fullName>
    </recommendedName>
</protein>
<dbReference type="Gene3D" id="3.40.50.1820">
    <property type="entry name" value="alpha/beta hydrolase"/>
    <property type="match status" value="1"/>
</dbReference>
<dbReference type="Pfam" id="PF12146">
    <property type="entry name" value="Hydrolase_4"/>
    <property type="match status" value="1"/>
</dbReference>
<dbReference type="InterPro" id="IPR029058">
    <property type="entry name" value="AB_hydrolase_fold"/>
</dbReference>
<dbReference type="PANTHER" id="PTHR43265">
    <property type="entry name" value="ESTERASE ESTD"/>
    <property type="match status" value="1"/>
</dbReference>
<keyword evidence="3" id="KW-1185">Reference proteome</keyword>
<dbReference type="EMBL" id="BARX01000024">
    <property type="protein sequence ID" value="GAD03193.1"/>
    <property type="molecule type" value="Genomic_DNA"/>
</dbReference>
<dbReference type="InterPro" id="IPR053145">
    <property type="entry name" value="AB_hydrolase_Est10"/>
</dbReference>
<accession>R9PPI1</accession>
<dbReference type="AlphaFoldDB" id="R9PPI1"/>
<proteinExistence type="predicted"/>
<evidence type="ECO:0000313" key="3">
    <source>
        <dbReference type="Proteomes" id="UP000014461"/>
    </source>
</evidence>
<reference evidence="2" key="1">
    <citation type="journal article" date="2013" name="Genome Announc.">
        <title>Draft Genome Sequence of Agarivorans albus Strain MKT 106T, an Agarolytic Marine Bacterium.</title>
        <authorList>
            <person name="Yasuike M."/>
            <person name="Nakamura Y."/>
            <person name="Kai W."/>
            <person name="Fujiwara A."/>
            <person name="Fukui Y."/>
            <person name="Satomi M."/>
            <person name="Sano M."/>
        </authorList>
    </citation>
    <scope>NUCLEOTIDE SEQUENCE [LARGE SCALE GENOMIC DNA]</scope>
</reference>
<dbReference type="GO" id="GO:0052689">
    <property type="term" value="F:carboxylic ester hydrolase activity"/>
    <property type="evidence" value="ECO:0007669"/>
    <property type="project" value="TreeGrafter"/>
</dbReference>
<dbReference type="RefSeq" id="WP_016402960.1">
    <property type="nucleotide sequence ID" value="NZ_BARX01000024.1"/>
</dbReference>
<dbReference type="SUPFAM" id="SSF53474">
    <property type="entry name" value="alpha/beta-Hydrolases"/>
    <property type="match status" value="1"/>
</dbReference>
<feature type="domain" description="Serine aminopeptidase S33" evidence="1">
    <location>
        <begin position="58"/>
        <end position="305"/>
    </location>
</feature>
<dbReference type="OrthoDB" id="9765647at2"/>
<dbReference type="STRING" id="1331007.AALB_3273"/>